<feature type="compositionally biased region" description="Low complexity" evidence="1">
    <location>
        <begin position="258"/>
        <end position="272"/>
    </location>
</feature>
<gene>
    <name evidence="2" type="ORF">P3X46_029378</name>
</gene>
<feature type="compositionally biased region" description="Polar residues" evidence="1">
    <location>
        <begin position="446"/>
        <end position="459"/>
    </location>
</feature>
<comment type="caution">
    <text evidence="2">The sequence shown here is derived from an EMBL/GenBank/DDBJ whole genome shotgun (WGS) entry which is preliminary data.</text>
</comment>
<feature type="compositionally biased region" description="Polar residues" evidence="1">
    <location>
        <begin position="649"/>
        <end position="676"/>
    </location>
</feature>
<evidence type="ECO:0008006" key="4">
    <source>
        <dbReference type="Google" id="ProtNLM"/>
    </source>
</evidence>
<proteinExistence type="predicted"/>
<feature type="compositionally biased region" description="Polar residues" evidence="1">
    <location>
        <begin position="307"/>
        <end position="327"/>
    </location>
</feature>
<feature type="compositionally biased region" description="Basic and acidic residues" evidence="1">
    <location>
        <begin position="677"/>
        <end position="694"/>
    </location>
</feature>
<feature type="region of interest" description="Disordered" evidence="1">
    <location>
        <begin position="641"/>
        <end position="747"/>
    </location>
</feature>
<feature type="compositionally biased region" description="Basic and acidic residues" evidence="1">
    <location>
        <begin position="243"/>
        <end position="257"/>
    </location>
</feature>
<dbReference type="InterPro" id="IPR040412">
    <property type="entry name" value="At1g65710-like"/>
</dbReference>
<feature type="region of interest" description="Disordered" evidence="1">
    <location>
        <begin position="151"/>
        <end position="331"/>
    </location>
</feature>
<dbReference type="PANTHER" id="PTHR34367">
    <property type="entry name" value="OS02G0734667 PROTEIN"/>
    <property type="match status" value="1"/>
</dbReference>
<evidence type="ECO:0000313" key="2">
    <source>
        <dbReference type="EMBL" id="KAJ9147190.1"/>
    </source>
</evidence>
<feature type="compositionally biased region" description="Basic and acidic residues" evidence="1">
    <location>
        <begin position="173"/>
        <end position="182"/>
    </location>
</feature>
<feature type="region of interest" description="Disordered" evidence="1">
    <location>
        <begin position="75"/>
        <end position="113"/>
    </location>
</feature>
<feature type="compositionally biased region" description="Basic residues" evidence="1">
    <location>
        <begin position="218"/>
        <end position="229"/>
    </location>
</feature>
<evidence type="ECO:0000313" key="3">
    <source>
        <dbReference type="Proteomes" id="UP001174677"/>
    </source>
</evidence>
<reference evidence="2" key="1">
    <citation type="journal article" date="2023" name="Plant Biotechnol. J.">
        <title>Chromosome-level wild Hevea brasiliensis genome provides new tools for genomic-assisted breeding and valuable loci to elevate rubber yield.</title>
        <authorList>
            <person name="Cheng H."/>
            <person name="Song X."/>
            <person name="Hu Y."/>
            <person name="Wu T."/>
            <person name="Yang Q."/>
            <person name="An Z."/>
            <person name="Feng S."/>
            <person name="Deng Z."/>
            <person name="Wu W."/>
            <person name="Zeng X."/>
            <person name="Tu M."/>
            <person name="Wang X."/>
            <person name="Huang H."/>
        </authorList>
    </citation>
    <scope>NUCLEOTIDE SEQUENCE</scope>
    <source>
        <strain evidence="2">MT/VB/25A 57/8</strain>
    </source>
</reference>
<protein>
    <recommendedName>
        <fullName evidence="4">DUF4005 domain-containing protein</fullName>
    </recommendedName>
</protein>
<dbReference type="Proteomes" id="UP001174677">
    <property type="component" value="Chromosome 16"/>
</dbReference>
<feature type="compositionally biased region" description="Polar residues" evidence="1">
    <location>
        <begin position="352"/>
        <end position="378"/>
    </location>
</feature>
<feature type="compositionally biased region" description="Low complexity" evidence="1">
    <location>
        <begin position="151"/>
        <end position="167"/>
    </location>
</feature>
<accession>A0ABQ9KRY9</accession>
<sequence length="747" mass="80759">MGGCLSRKKGSSLNAAAPVSVAAMEAVGPDKLCHTNAFKGEADVKVREKLGREEKVKKQVAVEEEGLVKKEIFVIKHRKSHDREKPSPPPQKDVPSVEENKVAPAIPSSTNINPSVDVVETGNNVSNMVVRTSSCTKEELDAILIHCGRLSRSNSSGAGKAASSGRKYSGHKRSYDLDHNDQDQDLEVAPTANYDAKKRGSDSNCNYDENDETGSERRQHRQRHRHSRRPSPSSSSQGRRRTPSREREQRSGSRERGSGSSSSGRRVSQSPGRRSETTPTANSIGTSNANNTTNTGNRPGKMVSVPATVSSLTMDRSNNGEESQTANAIKRISVKRNVGDAALAGSRGAASPRSQSPARTNAKGSNENNQQQPSLSRNSSRKADQSPYRRNPLSEIDPNSLAYAQATGNNKTVCVNNNNSGSRVQTRNKEIEGQAAVKESISVVNQAQMQKPNAETNNRPVAEGTNCRGSSNIVKEAPVIAEEAKVQLPMSTLVASGADFKPQTLTRSRSARRSRDLDFNPETLLNPNPSYTALLLEDIQNFHQKNNITTTPSFSVPPCVTKACSILEAVADLNSTTSSNLSCAFVEDRRSPTTMGANLVGKKLTEAKDPFVESEVLVSDDLMEPSFHKYVTVRRGGTSCVEEMDEQESSGSNSFVGGSQQNWGYSTSSWEPNSADSTDRWTSRSNTRDEDEKNPAGFQKHAVSESGLNMEEARRGFSGQRTGIGRGRLGSSKNLHSNPIVAATAST</sequence>
<feature type="compositionally biased region" description="Low complexity" evidence="1">
    <location>
        <begin position="280"/>
        <end position="297"/>
    </location>
</feature>
<dbReference type="PANTHER" id="PTHR34367:SF1">
    <property type="entry name" value="OS04G0528600 PROTEIN"/>
    <property type="match status" value="1"/>
</dbReference>
<keyword evidence="3" id="KW-1185">Reference proteome</keyword>
<feature type="region of interest" description="Disordered" evidence="1">
    <location>
        <begin position="343"/>
        <end position="397"/>
    </location>
</feature>
<organism evidence="2 3">
    <name type="scientific">Hevea brasiliensis</name>
    <name type="common">Para rubber tree</name>
    <name type="synonym">Siphonia brasiliensis</name>
    <dbReference type="NCBI Taxonomy" id="3981"/>
    <lineage>
        <taxon>Eukaryota</taxon>
        <taxon>Viridiplantae</taxon>
        <taxon>Streptophyta</taxon>
        <taxon>Embryophyta</taxon>
        <taxon>Tracheophyta</taxon>
        <taxon>Spermatophyta</taxon>
        <taxon>Magnoliopsida</taxon>
        <taxon>eudicotyledons</taxon>
        <taxon>Gunneridae</taxon>
        <taxon>Pentapetalae</taxon>
        <taxon>rosids</taxon>
        <taxon>fabids</taxon>
        <taxon>Malpighiales</taxon>
        <taxon>Euphorbiaceae</taxon>
        <taxon>Crotonoideae</taxon>
        <taxon>Micrandreae</taxon>
        <taxon>Hevea</taxon>
    </lineage>
</organism>
<name>A0ABQ9KRY9_HEVBR</name>
<evidence type="ECO:0000256" key="1">
    <source>
        <dbReference type="SAM" id="MobiDB-lite"/>
    </source>
</evidence>
<feature type="region of interest" description="Disordered" evidence="1">
    <location>
        <begin position="446"/>
        <end position="469"/>
    </location>
</feature>
<dbReference type="EMBL" id="JARPOI010000016">
    <property type="protein sequence ID" value="KAJ9147190.1"/>
    <property type="molecule type" value="Genomic_DNA"/>
</dbReference>